<name>A0A9J5YL53_SOLCO</name>
<gene>
    <name evidence="1" type="ORF">H5410_032861</name>
</gene>
<dbReference type="AlphaFoldDB" id="A0A9J5YL53"/>
<accession>A0A9J5YL53</accession>
<dbReference type="Proteomes" id="UP000824120">
    <property type="component" value="Chromosome 6"/>
</dbReference>
<evidence type="ECO:0000313" key="2">
    <source>
        <dbReference type="Proteomes" id="UP000824120"/>
    </source>
</evidence>
<dbReference type="EMBL" id="JACXVP010000006">
    <property type="protein sequence ID" value="KAG5601491.1"/>
    <property type="molecule type" value="Genomic_DNA"/>
</dbReference>
<reference evidence="1 2" key="1">
    <citation type="submission" date="2020-09" db="EMBL/GenBank/DDBJ databases">
        <title>De no assembly of potato wild relative species, Solanum commersonii.</title>
        <authorList>
            <person name="Cho K."/>
        </authorList>
    </citation>
    <scope>NUCLEOTIDE SEQUENCE [LARGE SCALE GENOMIC DNA]</scope>
    <source>
        <strain evidence="1">LZ3.2</strain>
        <tissue evidence="1">Leaf</tissue>
    </source>
</reference>
<comment type="caution">
    <text evidence="1">The sequence shown here is derived from an EMBL/GenBank/DDBJ whole genome shotgun (WGS) entry which is preliminary data.</text>
</comment>
<proteinExistence type="predicted"/>
<sequence length="81" mass="9801">MNQENFAYQGPIEYDVLTLQDKHRSQKIWNGEIYATETRLIVQRHDYDLWQHLKNNPLHTRILNYFDYTSFRGVLEVGNFP</sequence>
<dbReference type="OrthoDB" id="1937804at2759"/>
<protein>
    <submittedName>
        <fullName evidence="1">Uncharacterized protein</fullName>
    </submittedName>
</protein>
<organism evidence="1 2">
    <name type="scientific">Solanum commersonii</name>
    <name type="common">Commerson's wild potato</name>
    <name type="synonym">Commerson's nightshade</name>
    <dbReference type="NCBI Taxonomy" id="4109"/>
    <lineage>
        <taxon>Eukaryota</taxon>
        <taxon>Viridiplantae</taxon>
        <taxon>Streptophyta</taxon>
        <taxon>Embryophyta</taxon>
        <taxon>Tracheophyta</taxon>
        <taxon>Spermatophyta</taxon>
        <taxon>Magnoliopsida</taxon>
        <taxon>eudicotyledons</taxon>
        <taxon>Gunneridae</taxon>
        <taxon>Pentapetalae</taxon>
        <taxon>asterids</taxon>
        <taxon>lamiids</taxon>
        <taxon>Solanales</taxon>
        <taxon>Solanaceae</taxon>
        <taxon>Solanoideae</taxon>
        <taxon>Solaneae</taxon>
        <taxon>Solanum</taxon>
    </lineage>
</organism>
<evidence type="ECO:0000313" key="1">
    <source>
        <dbReference type="EMBL" id="KAG5601491.1"/>
    </source>
</evidence>
<keyword evidence="2" id="KW-1185">Reference proteome</keyword>